<feature type="domain" description="Peptidase C39" evidence="2">
    <location>
        <begin position="21"/>
        <end position="141"/>
    </location>
</feature>
<dbReference type="PROSITE" id="PS50990">
    <property type="entry name" value="PEPTIDASE_C39"/>
    <property type="match status" value="1"/>
</dbReference>
<keyword evidence="4" id="KW-1185">Reference proteome</keyword>
<accession>A0A3E1NVP1</accession>
<proteinExistence type="predicted"/>
<dbReference type="Pfam" id="PF03412">
    <property type="entry name" value="Peptidase_C39"/>
    <property type="match status" value="1"/>
</dbReference>
<dbReference type="InterPro" id="IPR005074">
    <property type="entry name" value="Peptidase_C39"/>
</dbReference>
<organism evidence="3 4">
    <name type="scientific">Chitinophaga silvisoli</name>
    <dbReference type="NCBI Taxonomy" id="2291814"/>
    <lineage>
        <taxon>Bacteria</taxon>
        <taxon>Pseudomonadati</taxon>
        <taxon>Bacteroidota</taxon>
        <taxon>Chitinophagia</taxon>
        <taxon>Chitinophagales</taxon>
        <taxon>Chitinophagaceae</taxon>
        <taxon>Chitinophaga</taxon>
    </lineage>
</organism>
<dbReference type="Proteomes" id="UP000261174">
    <property type="component" value="Unassembled WGS sequence"/>
</dbReference>
<dbReference type="GO" id="GO:0005524">
    <property type="term" value="F:ATP binding"/>
    <property type="evidence" value="ECO:0007669"/>
    <property type="project" value="InterPro"/>
</dbReference>
<name>A0A3E1NVP1_9BACT</name>
<feature type="compositionally biased region" description="Polar residues" evidence="1">
    <location>
        <begin position="1"/>
        <end position="10"/>
    </location>
</feature>
<evidence type="ECO:0000313" key="4">
    <source>
        <dbReference type="Proteomes" id="UP000261174"/>
    </source>
</evidence>
<dbReference type="EMBL" id="QTJV01000010">
    <property type="protein sequence ID" value="RFM31976.1"/>
    <property type="molecule type" value="Genomic_DNA"/>
</dbReference>
<dbReference type="GO" id="GO:0016020">
    <property type="term" value="C:membrane"/>
    <property type="evidence" value="ECO:0007669"/>
    <property type="project" value="InterPro"/>
</dbReference>
<evidence type="ECO:0000256" key="1">
    <source>
        <dbReference type="SAM" id="MobiDB-lite"/>
    </source>
</evidence>
<comment type="caution">
    <text evidence="3">The sequence shown here is derived from an EMBL/GenBank/DDBJ whole genome shotgun (WGS) entry which is preliminary data.</text>
</comment>
<sequence length="153" mass="16935">MDMIQTSNPQSKKHPFPHCKQRGKTDDGPACLHILSTHFGKNFTPEYVRSLWATAESGSPLQDLGDAAGKIGFGTLGAKVSLADLLSLDLLPCIGYWDQRRFIVVYKIRGDKIYVSDPAAGLITLDKSDFLRGWTQDGEYGIMLYLDPSPPDF</sequence>
<feature type="compositionally biased region" description="Basic residues" evidence="1">
    <location>
        <begin position="11"/>
        <end position="22"/>
    </location>
</feature>
<dbReference type="GO" id="GO:0008233">
    <property type="term" value="F:peptidase activity"/>
    <property type="evidence" value="ECO:0007669"/>
    <property type="project" value="InterPro"/>
</dbReference>
<dbReference type="Gene3D" id="3.90.70.10">
    <property type="entry name" value="Cysteine proteinases"/>
    <property type="match status" value="1"/>
</dbReference>
<evidence type="ECO:0000259" key="2">
    <source>
        <dbReference type="PROSITE" id="PS50990"/>
    </source>
</evidence>
<protein>
    <recommendedName>
        <fullName evidence="2">Peptidase C39 domain-containing protein</fullName>
    </recommendedName>
</protein>
<gene>
    <name evidence="3" type="ORF">DXN04_24625</name>
</gene>
<reference evidence="3 4" key="1">
    <citation type="submission" date="2018-08" db="EMBL/GenBank/DDBJ databases">
        <title>Chitinophaga sp. K20C18050901, a novel bacterium isolated from forest soil.</title>
        <authorList>
            <person name="Wang C."/>
        </authorList>
    </citation>
    <scope>NUCLEOTIDE SEQUENCE [LARGE SCALE GENOMIC DNA]</scope>
    <source>
        <strain evidence="3 4">K20C18050901</strain>
    </source>
</reference>
<dbReference type="AlphaFoldDB" id="A0A3E1NVP1"/>
<dbReference type="GO" id="GO:0006508">
    <property type="term" value="P:proteolysis"/>
    <property type="evidence" value="ECO:0007669"/>
    <property type="project" value="InterPro"/>
</dbReference>
<feature type="region of interest" description="Disordered" evidence="1">
    <location>
        <begin position="1"/>
        <end position="23"/>
    </location>
</feature>
<evidence type="ECO:0000313" key="3">
    <source>
        <dbReference type="EMBL" id="RFM31976.1"/>
    </source>
</evidence>